<dbReference type="Pfam" id="PF00931">
    <property type="entry name" value="NB-ARC"/>
    <property type="match status" value="1"/>
</dbReference>
<dbReference type="PRINTS" id="PR00364">
    <property type="entry name" value="DISEASERSIST"/>
</dbReference>
<keyword evidence="1" id="KW-0520">NAD</keyword>
<dbReference type="OMA" id="ARRISTW"/>
<dbReference type="Gramene" id="KCW78982">
    <property type="protein sequence ID" value="KCW78982"/>
    <property type="gene ID" value="EUGRSUZ_C00409"/>
</dbReference>
<dbReference type="SUPFAM" id="SSF52200">
    <property type="entry name" value="Toll/Interleukin receptor TIR domain"/>
    <property type="match status" value="1"/>
</dbReference>
<dbReference type="AlphaFoldDB" id="A0A059CKU5"/>
<accession>A0A059CKU5</accession>
<dbReference type="GO" id="GO:0006952">
    <property type="term" value="P:defense response"/>
    <property type="evidence" value="ECO:0007669"/>
    <property type="project" value="InterPro"/>
</dbReference>
<dbReference type="Gene3D" id="3.40.50.10140">
    <property type="entry name" value="Toll/interleukin-1 receptor homology (TIR) domain"/>
    <property type="match status" value="1"/>
</dbReference>
<gene>
    <name evidence="3" type="ORF">EUGRSUZ_C00409</name>
</gene>
<dbReference type="SMART" id="SM00255">
    <property type="entry name" value="TIR"/>
    <property type="match status" value="1"/>
</dbReference>
<dbReference type="Gene3D" id="3.40.50.300">
    <property type="entry name" value="P-loop containing nucleotide triphosphate hydrolases"/>
    <property type="match status" value="1"/>
</dbReference>
<dbReference type="PANTHER" id="PTHR11017:SF570">
    <property type="entry name" value="DISEASE RESISTANCE PROTEIN (TIR-NBS CLASS)-RELATED"/>
    <property type="match status" value="1"/>
</dbReference>
<dbReference type="InterPro" id="IPR044974">
    <property type="entry name" value="Disease_R_plants"/>
</dbReference>
<protein>
    <recommendedName>
        <fullName evidence="2">TIR domain-containing protein</fullName>
    </recommendedName>
</protein>
<dbReference type="InterPro" id="IPR027417">
    <property type="entry name" value="P-loop_NTPase"/>
</dbReference>
<organism evidence="3">
    <name type="scientific">Eucalyptus grandis</name>
    <name type="common">Flooded gum</name>
    <dbReference type="NCBI Taxonomy" id="71139"/>
    <lineage>
        <taxon>Eukaryota</taxon>
        <taxon>Viridiplantae</taxon>
        <taxon>Streptophyta</taxon>
        <taxon>Embryophyta</taxon>
        <taxon>Tracheophyta</taxon>
        <taxon>Spermatophyta</taxon>
        <taxon>Magnoliopsida</taxon>
        <taxon>eudicotyledons</taxon>
        <taxon>Gunneridae</taxon>
        <taxon>Pentapetalae</taxon>
        <taxon>rosids</taxon>
        <taxon>malvids</taxon>
        <taxon>Myrtales</taxon>
        <taxon>Myrtaceae</taxon>
        <taxon>Myrtoideae</taxon>
        <taxon>Eucalypteae</taxon>
        <taxon>Eucalyptus</taxon>
    </lineage>
</organism>
<evidence type="ECO:0000256" key="1">
    <source>
        <dbReference type="ARBA" id="ARBA00023027"/>
    </source>
</evidence>
<dbReference type="InParanoid" id="A0A059CKU5"/>
<reference evidence="3" key="1">
    <citation type="submission" date="2013-07" db="EMBL/GenBank/DDBJ databases">
        <title>The genome of Eucalyptus grandis.</title>
        <authorList>
            <person name="Schmutz J."/>
            <person name="Hayes R."/>
            <person name="Myburg A."/>
            <person name="Tuskan G."/>
            <person name="Grattapaglia D."/>
            <person name="Rokhsar D.S."/>
        </authorList>
    </citation>
    <scope>NUCLEOTIDE SEQUENCE</scope>
    <source>
        <tissue evidence="3">Leaf extractions</tissue>
    </source>
</reference>
<dbReference type="Pfam" id="PF01582">
    <property type="entry name" value="TIR"/>
    <property type="match status" value="1"/>
</dbReference>
<dbReference type="FunFam" id="3.40.50.10140:FF:000007">
    <property type="entry name" value="Disease resistance protein (TIR-NBS-LRR class)"/>
    <property type="match status" value="1"/>
</dbReference>
<dbReference type="GO" id="GO:0007165">
    <property type="term" value="P:signal transduction"/>
    <property type="evidence" value="ECO:0007669"/>
    <property type="project" value="InterPro"/>
</dbReference>
<evidence type="ECO:0000313" key="3">
    <source>
        <dbReference type="EMBL" id="KCW78982.1"/>
    </source>
</evidence>
<dbReference type="InterPro" id="IPR035897">
    <property type="entry name" value="Toll_tir_struct_dom_sf"/>
</dbReference>
<evidence type="ECO:0000259" key="2">
    <source>
        <dbReference type="PROSITE" id="PS50104"/>
    </source>
</evidence>
<dbReference type="PROSITE" id="PS50104">
    <property type="entry name" value="TIR"/>
    <property type="match status" value="1"/>
</dbReference>
<dbReference type="GO" id="GO:0043531">
    <property type="term" value="F:ADP binding"/>
    <property type="evidence" value="ECO:0007669"/>
    <property type="project" value="InterPro"/>
</dbReference>
<dbReference type="Gene3D" id="1.10.8.430">
    <property type="entry name" value="Helical domain of apoptotic protease-activating factors"/>
    <property type="match status" value="1"/>
</dbReference>
<dbReference type="PANTHER" id="PTHR11017">
    <property type="entry name" value="LEUCINE-RICH REPEAT-CONTAINING PROTEIN"/>
    <property type="match status" value="1"/>
</dbReference>
<proteinExistence type="predicted"/>
<dbReference type="InterPro" id="IPR002182">
    <property type="entry name" value="NB-ARC"/>
</dbReference>
<dbReference type="SUPFAM" id="SSF52540">
    <property type="entry name" value="P-loop containing nucleoside triphosphate hydrolases"/>
    <property type="match status" value="1"/>
</dbReference>
<dbReference type="InterPro" id="IPR000157">
    <property type="entry name" value="TIR_dom"/>
</dbReference>
<dbReference type="InterPro" id="IPR042197">
    <property type="entry name" value="Apaf_helical"/>
</dbReference>
<dbReference type="EMBL" id="KK198755">
    <property type="protein sequence ID" value="KCW78982.1"/>
    <property type="molecule type" value="Genomic_DNA"/>
</dbReference>
<sequence length="398" mass="45161">MSRRRKVDDTGASISSHTSTRSNNYDVFLSFCGMDTRKTFVDHLYNALVDAGIYVFRDDDELCESEKISTNLLQAIKNSKISIPIFSRNYASSKWCLQELVQMIDCMKSAGQVVLPIFYRVEPADVQYQKGNVAKWKQALQEVAFLKGWESERTASGREGELVRIIIRKVLSKLKEAFQLVVTEQLVGIDNTVADILRLLDDNRNATQIVGIHGMGGIGKTTLAKVIYNKLFDQFQHHSFIADIRESSQRKGISCLQSQLICDILGRKVEVPNKDEGIRMMESRFIYMKVLILLDDVDNLCQLKALIGKQDWFERGSRIIITTRMKSILDDAKVNCQYELNGIAKDQSLILFSRHAFYRDFPPCEFESLSHDVVSTTKGLPLALEVIGSFLCGKKQAF</sequence>
<name>A0A059CKU5_EUCGR</name>
<feature type="domain" description="TIR" evidence="2">
    <location>
        <begin position="23"/>
        <end position="174"/>
    </location>
</feature>
<dbReference type="FunCoup" id="A0A059CKU5">
    <property type="interactions" value="581"/>
</dbReference>